<dbReference type="GO" id="GO:0016747">
    <property type="term" value="F:acyltransferase activity, transferring groups other than amino-acyl groups"/>
    <property type="evidence" value="ECO:0007669"/>
    <property type="project" value="InterPro"/>
</dbReference>
<protein>
    <submittedName>
        <fullName evidence="4">Acetyltransferase (GNAT) family protein</fullName>
    </submittedName>
</protein>
<sequence length="147" mass="16377">MVTVKLLDSSDFDLLCSADTSVFDNPIQPELARAYLAHPDYNIALAVDGDKVVGMASGLFYFHPDKPLELFVNEVGVAESYQRQGIAKRLMEVLFDAARERGVTYAWVGTEGDNLPAKALYMRSGGKGQDMAYFEFDLSKRHFKSKV</sequence>
<evidence type="ECO:0000256" key="1">
    <source>
        <dbReference type="ARBA" id="ARBA00022679"/>
    </source>
</evidence>
<dbReference type="STRING" id="440168.SAMN04487974_101464"/>
<dbReference type="Proteomes" id="UP000199495">
    <property type="component" value="Unassembled WGS sequence"/>
</dbReference>
<keyword evidence="5" id="KW-1185">Reference proteome</keyword>
<accession>A0A1G7SGQ6</accession>
<dbReference type="Gene3D" id="3.40.630.30">
    <property type="match status" value="1"/>
</dbReference>
<dbReference type="InterPro" id="IPR000182">
    <property type="entry name" value="GNAT_dom"/>
</dbReference>
<dbReference type="PANTHER" id="PTHR43877">
    <property type="entry name" value="AMINOALKYLPHOSPHONATE N-ACETYLTRANSFERASE-RELATED-RELATED"/>
    <property type="match status" value="1"/>
</dbReference>
<dbReference type="SUPFAM" id="SSF55729">
    <property type="entry name" value="Acyl-CoA N-acyltransferases (Nat)"/>
    <property type="match status" value="1"/>
</dbReference>
<dbReference type="RefSeq" id="WP_090590767.1">
    <property type="nucleotide sequence ID" value="NZ_FNCS01000001.1"/>
</dbReference>
<feature type="domain" description="N-acetyltransferase" evidence="3">
    <location>
        <begin position="2"/>
        <end position="145"/>
    </location>
</feature>
<proteinExistence type="predicted"/>
<dbReference type="CDD" id="cd04301">
    <property type="entry name" value="NAT_SF"/>
    <property type="match status" value="1"/>
</dbReference>
<evidence type="ECO:0000313" key="4">
    <source>
        <dbReference type="EMBL" id="SDG21400.1"/>
    </source>
</evidence>
<dbReference type="PROSITE" id="PS51186">
    <property type="entry name" value="GNAT"/>
    <property type="match status" value="1"/>
</dbReference>
<dbReference type="InterPro" id="IPR016181">
    <property type="entry name" value="Acyl_CoA_acyltransferase"/>
</dbReference>
<name>A0A1G7SGQ6_9HYPH</name>
<evidence type="ECO:0000256" key="2">
    <source>
        <dbReference type="ARBA" id="ARBA00023315"/>
    </source>
</evidence>
<dbReference type="Pfam" id="PF00583">
    <property type="entry name" value="Acetyltransf_1"/>
    <property type="match status" value="1"/>
</dbReference>
<dbReference type="OrthoDB" id="9796129at2"/>
<gene>
    <name evidence="4" type="ORF">SAMN04487974_101464</name>
</gene>
<keyword evidence="1 4" id="KW-0808">Transferase</keyword>
<evidence type="ECO:0000313" key="5">
    <source>
        <dbReference type="Proteomes" id="UP000199495"/>
    </source>
</evidence>
<keyword evidence="2" id="KW-0012">Acyltransferase</keyword>
<reference evidence="4 5" key="1">
    <citation type="submission" date="2016-10" db="EMBL/GenBank/DDBJ databases">
        <authorList>
            <person name="de Groot N.N."/>
        </authorList>
    </citation>
    <scope>NUCLEOTIDE SEQUENCE [LARGE SCALE GENOMIC DNA]</scope>
    <source>
        <strain evidence="4 5">CGMCC 1.10267</strain>
    </source>
</reference>
<dbReference type="AlphaFoldDB" id="A0A1G7SGQ6"/>
<dbReference type="EMBL" id="FNCS01000001">
    <property type="protein sequence ID" value="SDG21400.1"/>
    <property type="molecule type" value="Genomic_DNA"/>
</dbReference>
<organism evidence="4 5">
    <name type="scientific">Pelagibacterium luteolum</name>
    <dbReference type="NCBI Taxonomy" id="440168"/>
    <lineage>
        <taxon>Bacteria</taxon>
        <taxon>Pseudomonadati</taxon>
        <taxon>Pseudomonadota</taxon>
        <taxon>Alphaproteobacteria</taxon>
        <taxon>Hyphomicrobiales</taxon>
        <taxon>Devosiaceae</taxon>
        <taxon>Pelagibacterium</taxon>
    </lineage>
</organism>
<evidence type="ECO:0000259" key="3">
    <source>
        <dbReference type="PROSITE" id="PS51186"/>
    </source>
</evidence>
<dbReference type="InterPro" id="IPR050832">
    <property type="entry name" value="Bact_Acetyltransf"/>
</dbReference>